<feature type="chain" id="PRO_5015721732" description="SGNH hydrolase-type esterase domain-containing protein" evidence="1">
    <location>
        <begin position="26"/>
        <end position="377"/>
    </location>
</feature>
<protein>
    <recommendedName>
        <fullName evidence="2">SGNH hydrolase-type esterase domain-containing protein</fullName>
    </recommendedName>
</protein>
<dbReference type="Proteomes" id="UP000241818">
    <property type="component" value="Unassembled WGS sequence"/>
</dbReference>
<dbReference type="EMBL" id="KZ679015">
    <property type="protein sequence ID" value="PSS12263.1"/>
    <property type="molecule type" value="Genomic_DNA"/>
</dbReference>
<dbReference type="OrthoDB" id="21678at2759"/>
<dbReference type="InterPro" id="IPR037460">
    <property type="entry name" value="SEST-like"/>
</dbReference>
<dbReference type="PANTHER" id="PTHR37981">
    <property type="entry name" value="LIPASE 2"/>
    <property type="match status" value="1"/>
</dbReference>
<dbReference type="GO" id="GO:0006629">
    <property type="term" value="P:lipid metabolic process"/>
    <property type="evidence" value="ECO:0007669"/>
    <property type="project" value="TreeGrafter"/>
</dbReference>
<dbReference type="InParanoid" id="A0A2T3AUF4"/>
<evidence type="ECO:0000313" key="3">
    <source>
        <dbReference type="EMBL" id="PSS12263.1"/>
    </source>
</evidence>
<dbReference type="Pfam" id="PF13472">
    <property type="entry name" value="Lipase_GDSL_2"/>
    <property type="match status" value="1"/>
</dbReference>
<dbReference type="SUPFAM" id="SSF52266">
    <property type="entry name" value="SGNH hydrolase"/>
    <property type="match status" value="1"/>
</dbReference>
<dbReference type="GO" id="GO:0016788">
    <property type="term" value="F:hydrolase activity, acting on ester bonds"/>
    <property type="evidence" value="ECO:0007669"/>
    <property type="project" value="InterPro"/>
</dbReference>
<dbReference type="PANTHER" id="PTHR37981:SF1">
    <property type="entry name" value="SGNH HYDROLASE-TYPE ESTERASE DOMAIN-CONTAINING PROTEIN"/>
    <property type="match status" value="1"/>
</dbReference>
<reference evidence="3 4" key="1">
    <citation type="journal article" date="2018" name="New Phytol.">
        <title>Comparative genomics and transcriptomics depict ericoid mycorrhizal fungi as versatile saprotrophs and plant mutualists.</title>
        <authorList>
            <person name="Martino E."/>
            <person name="Morin E."/>
            <person name="Grelet G.A."/>
            <person name="Kuo A."/>
            <person name="Kohler A."/>
            <person name="Daghino S."/>
            <person name="Barry K.W."/>
            <person name="Cichocki N."/>
            <person name="Clum A."/>
            <person name="Dockter R.B."/>
            <person name="Hainaut M."/>
            <person name="Kuo R.C."/>
            <person name="LaButti K."/>
            <person name="Lindahl B.D."/>
            <person name="Lindquist E.A."/>
            <person name="Lipzen A."/>
            <person name="Khouja H.R."/>
            <person name="Magnuson J."/>
            <person name="Murat C."/>
            <person name="Ohm R.A."/>
            <person name="Singer S.W."/>
            <person name="Spatafora J.W."/>
            <person name="Wang M."/>
            <person name="Veneault-Fourrey C."/>
            <person name="Henrissat B."/>
            <person name="Grigoriev I.V."/>
            <person name="Martin F.M."/>
            <person name="Perotto S."/>
        </authorList>
    </citation>
    <scope>NUCLEOTIDE SEQUENCE [LARGE SCALE GENOMIC DNA]</scope>
    <source>
        <strain evidence="3 4">ATCC 22711</strain>
    </source>
</reference>
<organism evidence="3 4">
    <name type="scientific">Amorphotheca resinae ATCC 22711</name>
    <dbReference type="NCBI Taxonomy" id="857342"/>
    <lineage>
        <taxon>Eukaryota</taxon>
        <taxon>Fungi</taxon>
        <taxon>Dikarya</taxon>
        <taxon>Ascomycota</taxon>
        <taxon>Pezizomycotina</taxon>
        <taxon>Leotiomycetes</taxon>
        <taxon>Helotiales</taxon>
        <taxon>Amorphothecaceae</taxon>
        <taxon>Amorphotheca</taxon>
    </lineage>
</organism>
<gene>
    <name evidence="3" type="ORF">M430DRAFT_21363</name>
</gene>
<sequence>MRIPRSLGLLARRTFIMLLVSGTLAFPTQNIPRELDTSKSPPTKRQFNSSLDGPELSYNYFAAIGDSYAAGLGAGHVMDRNCKRYNQSYANLINGDPRLGDQDEVGRRFDNLACAGATIRDVLEKQISWLDDGVDAMTITTGGNDVGFGAIVDSCIFGFGRTPCEQTMQTARTYIRTALPVTLDRLLKIASAKLTPGTGRIYITGYAQFFNEATTQCDSVSIALFGRKKLLDQSHRARYNELIRYVNAEIAHAAGRAGPQVIFVDYDWYFGACDGRLCEADVFEPDPNRPNLLIFERKGNDVPLDPPAMMGKRNFLASLTKRIRIWWLSDSELRVFHPRSNGQRLIANVVLSHMQAQAALFRGLDAAPLSTHDVCPA</sequence>
<keyword evidence="4" id="KW-1185">Reference proteome</keyword>
<proteinExistence type="predicted"/>
<dbReference type="InterPro" id="IPR036514">
    <property type="entry name" value="SGNH_hydro_sf"/>
</dbReference>
<evidence type="ECO:0000256" key="1">
    <source>
        <dbReference type="SAM" id="SignalP"/>
    </source>
</evidence>
<dbReference type="CDD" id="cd01823">
    <property type="entry name" value="SEST_like"/>
    <property type="match status" value="1"/>
</dbReference>
<dbReference type="RefSeq" id="XP_024718261.1">
    <property type="nucleotide sequence ID" value="XM_024864504.1"/>
</dbReference>
<keyword evidence="1" id="KW-0732">Signal</keyword>
<evidence type="ECO:0000259" key="2">
    <source>
        <dbReference type="Pfam" id="PF13472"/>
    </source>
</evidence>
<accession>A0A2T3AUF4</accession>
<dbReference type="AlphaFoldDB" id="A0A2T3AUF4"/>
<dbReference type="Gene3D" id="3.40.50.1110">
    <property type="entry name" value="SGNH hydrolase"/>
    <property type="match status" value="1"/>
</dbReference>
<feature type="signal peptide" evidence="1">
    <location>
        <begin position="1"/>
        <end position="25"/>
    </location>
</feature>
<feature type="domain" description="SGNH hydrolase-type esterase" evidence="2">
    <location>
        <begin position="63"/>
        <end position="280"/>
    </location>
</feature>
<dbReference type="GeneID" id="36572585"/>
<evidence type="ECO:0000313" key="4">
    <source>
        <dbReference type="Proteomes" id="UP000241818"/>
    </source>
</evidence>
<name>A0A2T3AUF4_AMORE</name>
<dbReference type="InterPro" id="IPR013830">
    <property type="entry name" value="SGNH_hydro"/>
</dbReference>